<name>A0A8H5HD60_9AGAR</name>
<dbReference type="OrthoDB" id="2848346at2759"/>
<gene>
    <name evidence="1" type="ORF">D9615_008327</name>
</gene>
<keyword evidence="2" id="KW-1185">Reference proteome</keyword>
<accession>A0A8H5HD60</accession>
<dbReference type="EMBL" id="JAACJP010000011">
    <property type="protein sequence ID" value="KAF5381361.1"/>
    <property type="molecule type" value="Genomic_DNA"/>
</dbReference>
<dbReference type="InterPro" id="IPR032675">
    <property type="entry name" value="LRR_dom_sf"/>
</dbReference>
<evidence type="ECO:0000313" key="2">
    <source>
        <dbReference type="Proteomes" id="UP000565441"/>
    </source>
</evidence>
<evidence type="ECO:0000313" key="1">
    <source>
        <dbReference type="EMBL" id="KAF5381361.1"/>
    </source>
</evidence>
<sequence length="346" mass="39375">MPATIADLHAAFRDIRSLDLCPFRLPHTALYDLASLPNIERLNTVIDVNDIKKFNFDRPLCLSFPSLVELGLETDSLHAASRLFQPMRFERLRYLTLTISATHETHDFESFCETLHTSLNRTEFASFSLKRTQDWSTITVPSGIQFTSKALAHLLPFTSMSFLELEEPLHSIVELDDHDLDAMSEAWPGLRVLCLSHQSYGVYDLDMPSITLSGLLRLVGSCKKLEKIQLCFDALDPPPLAQLEETVPASHVHTLDICTSPITASTDDVALILYLAFPSLHTLRCGWNSRGEWAVNPLDVTDQDMEVFIRWTRVRSFLMPNLRLGPWGKEHLKYEWDRAARTMHPI</sequence>
<organism evidence="1 2">
    <name type="scientific">Tricholomella constricta</name>
    <dbReference type="NCBI Taxonomy" id="117010"/>
    <lineage>
        <taxon>Eukaryota</taxon>
        <taxon>Fungi</taxon>
        <taxon>Dikarya</taxon>
        <taxon>Basidiomycota</taxon>
        <taxon>Agaricomycotina</taxon>
        <taxon>Agaricomycetes</taxon>
        <taxon>Agaricomycetidae</taxon>
        <taxon>Agaricales</taxon>
        <taxon>Tricholomatineae</taxon>
        <taxon>Lyophyllaceae</taxon>
        <taxon>Tricholomella</taxon>
    </lineage>
</organism>
<reference evidence="1 2" key="1">
    <citation type="journal article" date="2020" name="ISME J.">
        <title>Uncovering the hidden diversity of litter-decomposition mechanisms in mushroom-forming fungi.</title>
        <authorList>
            <person name="Floudas D."/>
            <person name="Bentzer J."/>
            <person name="Ahren D."/>
            <person name="Johansson T."/>
            <person name="Persson P."/>
            <person name="Tunlid A."/>
        </authorList>
    </citation>
    <scope>NUCLEOTIDE SEQUENCE [LARGE SCALE GENOMIC DNA]</scope>
    <source>
        <strain evidence="1 2">CBS 661.87</strain>
    </source>
</reference>
<proteinExistence type="predicted"/>
<dbReference type="AlphaFoldDB" id="A0A8H5HD60"/>
<dbReference type="Proteomes" id="UP000565441">
    <property type="component" value="Unassembled WGS sequence"/>
</dbReference>
<protein>
    <submittedName>
        <fullName evidence="1">Uncharacterized protein</fullName>
    </submittedName>
</protein>
<dbReference type="SUPFAM" id="SSF52047">
    <property type="entry name" value="RNI-like"/>
    <property type="match status" value="1"/>
</dbReference>
<dbReference type="Gene3D" id="3.80.10.10">
    <property type="entry name" value="Ribonuclease Inhibitor"/>
    <property type="match status" value="1"/>
</dbReference>
<comment type="caution">
    <text evidence="1">The sequence shown here is derived from an EMBL/GenBank/DDBJ whole genome shotgun (WGS) entry which is preliminary data.</text>
</comment>